<protein>
    <submittedName>
        <fullName evidence="6">MarR family transcriptional regulator</fullName>
    </submittedName>
</protein>
<feature type="domain" description="HTH marR-type" evidence="5">
    <location>
        <begin position="24"/>
        <end position="159"/>
    </location>
</feature>
<dbReference type="InterPro" id="IPR036390">
    <property type="entry name" value="WH_DNA-bd_sf"/>
</dbReference>
<dbReference type="AlphaFoldDB" id="A0A8J7J3X1"/>
<dbReference type="InterPro" id="IPR000835">
    <property type="entry name" value="HTH_MarR-typ"/>
</dbReference>
<dbReference type="RefSeq" id="WP_228847717.1">
    <property type="nucleotide sequence ID" value="NZ_JADCKQ010000002.1"/>
</dbReference>
<dbReference type="InterPro" id="IPR036388">
    <property type="entry name" value="WH-like_DNA-bd_sf"/>
</dbReference>
<reference evidence="6" key="1">
    <citation type="submission" date="2020-10" db="EMBL/GenBank/DDBJ databases">
        <title>Paenihalocynthiibacter styelae gen. nov., sp. nov., isolated from stalked sea squirt Styela clava.</title>
        <authorList>
            <person name="Kim Y.-O."/>
            <person name="Yoon J.-H."/>
        </authorList>
    </citation>
    <scope>NUCLEOTIDE SEQUENCE</scope>
    <source>
        <strain evidence="6">MYP1-1</strain>
    </source>
</reference>
<accession>A0A8J7J3X1</accession>
<dbReference type="PANTHER" id="PTHR42756">
    <property type="entry name" value="TRANSCRIPTIONAL REGULATOR, MARR"/>
    <property type="match status" value="1"/>
</dbReference>
<evidence type="ECO:0000256" key="4">
    <source>
        <dbReference type="SAM" id="MobiDB-lite"/>
    </source>
</evidence>
<keyword evidence="3" id="KW-0804">Transcription</keyword>
<feature type="region of interest" description="Disordered" evidence="4">
    <location>
        <begin position="163"/>
        <end position="186"/>
    </location>
</feature>
<proteinExistence type="predicted"/>
<dbReference type="EMBL" id="JADCKQ010000002">
    <property type="protein sequence ID" value="MBI1492825.1"/>
    <property type="molecule type" value="Genomic_DNA"/>
</dbReference>
<evidence type="ECO:0000256" key="1">
    <source>
        <dbReference type="ARBA" id="ARBA00023015"/>
    </source>
</evidence>
<name>A0A8J7J3X1_9RHOB</name>
<evidence type="ECO:0000256" key="2">
    <source>
        <dbReference type="ARBA" id="ARBA00023125"/>
    </source>
</evidence>
<keyword evidence="1" id="KW-0805">Transcription regulation</keyword>
<dbReference type="PROSITE" id="PS50995">
    <property type="entry name" value="HTH_MARR_2"/>
    <property type="match status" value="1"/>
</dbReference>
<comment type="caution">
    <text evidence="6">The sequence shown here is derived from an EMBL/GenBank/DDBJ whole genome shotgun (WGS) entry which is preliminary data.</text>
</comment>
<dbReference type="SUPFAM" id="SSF46785">
    <property type="entry name" value="Winged helix' DNA-binding domain"/>
    <property type="match status" value="1"/>
</dbReference>
<gene>
    <name evidence="6" type="ORF">H1D41_04150</name>
</gene>
<dbReference type="Pfam" id="PF12802">
    <property type="entry name" value="MarR_2"/>
    <property type="match status" value="1"/>
</dbReference>
<evidence type="ECO:0000259" key="5">
    <source>
        <dbReference type="PROSITE" id="PS50995"/>
    </source>
</evidence>
<dbReference type="PRINTS" id="PR00598">
    <property type="entry name" value="HTHMARR"/>
</dbReference>
<dbReference type="SMART" id="SM00347">
    <property type="entry name" value="HTH_MARR"/>
    <property type="match status" value="1"/>
</dbReference>
<dbReference type="GO" id="GO:0003677">
    <property type="term" value="F:DNA binding"/>
    <property type="evidence" value="ECO:0007669"/>
    <property type="project" value="UniProtKB-KW"/>
</dbReference>
<dbReference type="PANTHER" id="PTHR42756:SF1">
    <property type="entry name" value="TRANSCRIPTIONAL REPRESSOR OF EMRAB OPERON"/>
    <property type="match status" value="1"/>
</dbReference>
<dbReference type="Gene3D" id="1.10.10.10">
    <property type="entry name" value="Winged helix-like DNA-binding domain superfamily/Winged helix DNA-binding domain"/>
    <property type="match status" value="1"/>
</dbReference>
<dbReference type="GO" id="GO:0003700">
    <property type="term" value="F:DNA-binding transcription factor activity"/>
    <property type="evidence" value="ECO:0007669"/>
    <property type="project" value="InterPro"/>
</dbReference>
<keyword evidence="2" id="KW-0238">DNA-binding</keyword>
<dbReference type="Proteomes" id="UP000640583">
    <property type="component" value="Unassembled WGS sequence"/>
</dbReference>
<organism evidence="6 7">
    <name type="scientific">Halocynthiibacter styelae</name>
    <dbReference type="NCBI Taxonomy" id="2761955"/>
    <lineage>
        <taxon>Bacteria</taxon>
        <taxon>Pseudomonadati</taxon>
        <taxon>Pseudomonadota</taxon>
        <taxon>Alphaproteobacteria</taxon>
        <taxon>Rhodobacterales</taxon>
        <taxon>Paracoccaceae</taxon>
        <taxon>Halocynthiibacter</taxon>
    </lineage>
</organism>
<evidence type="ECO:0000313" key="6">
    <source>
        <dbReference type="EMBL" id="MBI1492825.1"/>
    </source>
</evidence>
<sequence length="186" mass="20222">MEKASISEIQAKLQENWPEALTPACRVVLGAYRLSEIVEAKTNPVLAAHGLTDAGFETLVALRAEKGRQMTPSELWRAVLITSGGMTKLLKQFEEVGYVIRADNPEDKRSRFVQLTEKGAAHIEATMAAVADNDRDIFEGVMSDAQLNDLADALQLALSRMEGGETDSLKESGPVSFKETGSADRV</sequence>
<evidence type="ECO:0000313" key="7">
    <source>
        <dbReference type="Proteomes" id="UP000640583"/>
    </source>
</evidence>
<keyword evidence="7" id="KW-1185">Reference proteome</keyword>
<evidence type="ECO:0000256" key="3">
    <source>
        <dbReference type="ARBA" id="ARBA00023163"/>
    </source>
</evidence>